<sequence>MSGNKYFLKVFKEYCQDGLQIIGPIVLETNPFKWGPRFQVENMWLQHSSFKENFGRWWSEFQGNGWEGHKFMRKLQFVKAKLKEWNKTSFGELIQRALSKGELEELILREEIHWRQKARVKWVKEGDCNSKFFHKVANGRRNRKFIKELENESGLMLNNPESIKEEILRYFEKLYASPSGESWRVEGLDWSPIDGESASRLESPFTEEEIYKAIFQMDRDKAPGPDGFTIAVFQVYVIKEDLVRVFAEFHRSGIINQSTNASFIVLLPKKSMSRRISDFRPISLITSLYKIIAKVLAGRLRGVLHETIHSTQGAFVQGRQILDAVLIANEIVDEKRRTGEEGVVFKIDFEKAYDHVSWDFLDHVLEMKGFSLRWRKWMRGCLSSVSYAVLVNGNAKGWVKASRGLRQGDPLSPFLFTIVADVLSRMLLKAEERNVLEGFRYSRRGLMTLKSVLLVFGHISGLKVNLDKSNIYGINLEQNHLSRLAEMLDCKASGWPILYLGLPLGGNPKASGFWDPVIERISRRLDGWQKAYLSFGGKWLWRYPREGSALWHQVILSIYGSHSNGWDVNNNVRWSHRCPWKAIALVFQEFSKFTRFVVGDGDRIRFWDDLWWGDQPLGTQYPRLLSVVTDKNAPISSILGYSRPFSWNFNFRRNLTDSEIEDLESLMRSLDRLHISPSVPDKRSWSISPSGLFTVKSFFLALSQYSESPPVFPTKFVWNSQVPFKVKSFVWLVAHKKLNTNDLLQLRRPHKALSPNICKLCMKHGETVDHLFLHCSLTKGLWHRLFQLAKMDWVSPRSISDMFFTNFNGFGSSKRGLCYGKTRASR</sequence>
<reference evidence="2 3" key="1">
    <citation type="journal article" date="2018" name="PLoS Genet.">
        <title>Population sequencing reveals clonal diversity and ancestral inbreeding in the grapevine cultivar Chardonnay.</title>
        <authorList>
            <person name="Roach M.J."/>
            <person name="Johnson D.L."/>
            <person name="Bohlmann J."/>
            <person name="van Vuuren H.J."/>
            <person name="Jones S.J."/>
            <person name="Pretorius I.S."/>
            <person name="Schmidt S.A."/>
            <person name="Borneman A.R."/>
        </authorList>
    </citation>
    <scope>NUCLEOTIDE SEQUENCE [LARGE SCALE GENOMIC DNA]</scope>
    <source>
        <strain evidence="3">cv. Chardonnay</strain>
        <tissue evidence="2">Leaf</tissue>
    </source>
</reference>
<accession>A0A438BUX5</accession>
<gene>
    <name evidence="2" type="primary">YTX2_863</name>
    <name evidence="2" type="ORF">CK203_085445</name>
</gene>
<dbReference type="Pfam" id="PF13966">
    <property type="entry name" value="zf-RVT"/>
    <property type="match status" value="1"/>
</dbReference>
<dbReference type="InterPro" id="IPR000477">
    <property type="entry name" value="RT_dom"/>
</dbReference>
<proteinExistence type="predicted"/>
<organism evidence="2 3">
    <name type="scientific">Vitis vinifera</name>
    <name type="common">Grape</name>
    <dbReference type="NCBI Taxonomy" id="29760"/>
    <lineage>
        <taxon>Eukaryota</taxon>
        <taxon>Viridiplantae</taxon>
        <taxon>Streptophyta</taxon>
        <taxon>Embryophyta</taxon>
        <taxon>Tracheophyta</taxon>
        <taxon>Spermatophyta</taxon>
        <taxon>Magnoliopsida</taxon>
        <taxon>eudicotyledons</taxon>
        <taxon>Gunneridae</taxon>
        <taxon>Pentapetalae</taxon>
        <taxon>rosids</taxon>
        <taxon>Vitales</taxon>
        <taxon>Vitaceae</taxon>
        <taxon>Viteae</taxon>
        <taxon>Vitis</taxon>
    </lineage>
</organism>
<dbReference type="PROSITE" id="PS50878">
    <property type="entry name" value="RT_POL"/>
    <property type="match status" value="1"/>
</dbReference>
<evidence type="ECO:0000313" key="3">
    <source>
        <dbReference type="Proteomes" id="UP000288805"/>
    </source>
</evidence>
<feature type="domain" description="Reverse transcriptase" evidence="1">
    <location>
        <begin position="248"/>
        <end position="504"/>
    </location>
</feature>
<dbReference type="InterPro" id="IPR052343">
    <property type="entry name" value="Retrotransposon-Effector_Assoc"/>
</dbReference>
<dbReference type="Proteomes" id="UP000288805">
    <property type="component" value="Unassembled WGS sequence"/>
</dbReference>
<dbReference type="EMBL" id="QGNW01002614">
    <property type="protein sequence ID" value="RVW14640.1"/>
    <property type="molecule type" value="Genomic_DNA"/>
</dbReference>
<protein>
    <submittedName>
        <fullName evidence="2">Transposon TX1 uncharacterized 149 kDa protein</fullName>
    </submittedName>
</protein>
<dbReference type="Pfam" id="PF00078">
    <property type="entry name" value="RVT_1"/>
    <property type="match status" value="1"/>
</dbReference>
<comment type="caution">
    <text evidence="2">The sequence shown here is derived from an EMBL/GenBank/DDBJ whole genome shotgun (WGS) entry which is preliminary data.</text>
</comment>
<dbReference type="AlphaFoldDB" id="A0A438BUX5"/>
<evidence type="ECO:0000259" key="1">
    <source>
        <dbReference type="PROSITE" id="PS50878"/>
    </source>
</evidence>
<dbReference type="PANTHER" id="PTHR46890:SF50">
    <property type="entry name" value="RNA-DIRECTED DNA POLYMERASE, EUKARYOTA, REVERSE TRANSCRIPTASE ZINC-BINDING DOMAIN PROTEIN-RELATED"/>
    <property type="match status" value="1"/>
</dbReference>
<evidence type="ECO:0000313" key="2">
    <source>
        <dbReference type="EMBL" id="RVW14640.1"/>
    </source>
</evidence>
<dbReference type="PANTHER" id="PTHR46890">
    <property type="entry name" value="NON-LTR RETROLELEMENT REVERSE TRANSCRIPTASE-LIKE PROTEIN-RELATED"/>
    <property type="match status" value="1"/>
</dbReference>
<dbReference type="InterPro" id="IPR026960">
    <property type="entry name" value="RVT-Znf"/>
</dbReference>
<dbReference type="CDD" id="cd01650">
    <property type="entry name" value="RT_nLTR_like"/>
    <property type="match status" value="1"/>
</dbReference>
<dbReference type="InterPro" id="IPR043502">
    <property type="entry name" value="DNA/RNA_pol_sf"/>
</dbReference>
<name>A0A438BUX5_VITVI</name>
<dbReference type="SUPFAM" id="SSF56672">
    <property type="entry name" value="DNA/RNA polymerases"/>
    <property type="match status" value="1"/>
</dbReference>